<dbReference type="SUPFAM" id="SSF55729">
    <property type="entry name" value="Acyl-CoA N-acyltransferases (Nat)"/>
    <property type="match status" value="1"/>
</dbReference>
<evidence type="ECO:0000313" key="2">
    <source>
        <dbReference type="EMBL" id="MTG99324.1"/>
    </source>
</evidence>
<evidence type="ECO:0000259" key="1">
    <source>
        <dbReference type="Pfam" id="PF00583"/>
    </source>
</evidence>
<evidence type="ECO:0000313" key="3">
    <source>
        <dbReference type="Proteomes" id="UP000438760"/>
    </source>
</evidence>
<comment type="caution">
    <text evidence="2">The sequence shown here is derived from an EMBL/GenBank/DDBJ whole genome shotgun (WGS) entry which is preliminary data.</text>
</comment>
<dbReference type="OrthoDB" id="758560at2"/>
<dbReference type="Proteomes" id="UP000438760">
    <property type="component" value="Unassembled WGS sequence"/>
</dbReference>
<dbReference type="CDD" id="cd04301">
    <property type="entry name" value="NAT_SF"/>
    <property type="match status" value="1"/>
</dbReference>
<keyword evidence="3" id="KW-1185">Reference proteome</keyword>
<protein>
    <submittedName>
        <fullName evidence="2">GNAT family N-acetyltransferase</fullName>
    </submittedName>
</protein>
<accession>A0A6I3LN72</accession>
<dbReference type="InterPro" id="IPR016181">
    <property type="entry name" value="Acyl_CoA_acyltransferase"/>
</dbReference>
<proteinExistence type="predicted"/>
<dbReference type="RefSeq" id="WP_155093321.1">
    <property type="nucleotide sequence ID" value="NZ_WMJX01000062.1"/>
</dbReference>
<keyword evidence="2" id="KW-0808">Transferase</keyword>
<name>A0A6I3LN72_9FLAO</name>
<dbReference type="GO" id="GO:0016747">
    <property type="term" value="F:acyltransferase activity, transferring groups other than amino-acyl groups"/>
    <property type="evidence" value="ECO:0007669"/>
    <property type="project" value="InterPro"/>
</dbReference>
<dbReference type="AlphaFoldDB" id="A0A6I3LN72"/>
<dbReference type="Pfam" id="PF00583">
    <property type="entry name" value="Acetyltransf_1"/>
    <property type="match status" value="1"/>
</dbReference>
<gene>
    <name evidence="2" type="ORF">GJV76_14545</name>
</gene>
<feature type="domain" description="N-acetyltransferase" evidence="1">
    <location>
        <begin position="59"/>
        <end position="127"/>
    </location>
</feature>
<organism evidence="2 3">
    <name type="scientific">Myroides albus</name>
    <dbReference type="NCBI Taxonomy" id="2562892"/>
    <lineage>
        <taxon>Bacteria</taxon>
        <taxon>Pseudomonadati</taxon>
        <taxon>Bacteroidota</taxon>
        <taxon>Flavobacteriia</taxon>
        <taxon>Flavobacteriales</taxon>
        <taxon>Flavobacteriaceae</taxon>
        <taxon>Myroides</taxon>
    </lineage>
</organism>
<sequence>MMIQNSNLNDKEEIFKLYELATNFQKERYTVHWPIFKDSLIESEIKQNRQWKLVIDGQIACIWATTFSDPQIWQEKNSDPAVYIHRIATHPNFRGRQLVQHIVNWAKDYASANDKAYIRMDTVGENTNLIT</sequence>
<dbReference type="Gene3D" id="3.40.630.30">
    <property type="match status" value="1"/>
</dbReference>
<reference evidence="2 3" key="1">
    <citation type="submission" date="2019-11" db="EMBL/GenBank/DDBJ databases">
        <title>Genome of Strain BIT-d1.</title>
        <authorList>
            <person name="Yang Y."/>
        </authorList>
    </citation>
    <scope>NUCLEOTIDE SEQUENCE [LARGE SCALE GENOMIC DNA]</scope>
    <source>
        <strain evidence="2 3">BIT-d1</strain>
    </source>
</reference>
<dbReference type="EMBL" id="WMJX01000062">
    <property type="protein sequence ID" value="MTG99324.1"/>
    <property type="molecule type" value="Genomic_DNA"/>
</dbReference>
<dbReference type="InterPro" id="IPR000182">
    <property type="entry name" value="GNAT_dom"/>
</dbReference>